<proteinExistence type="predicted"/>
<evidence type="ECO:0000313" key="3">
    <source>
        <dbReference type="Proteomes" id="UP000241546"/>
    </source>
</evidence>
<protein>
    <recommendedName>
        <fullName evidence="4">C2H2-type domain-containing protein</fullName>
    </recommendedName>
</protein>
<dbReference type="EMBL" id="KZ680213">
    <property type="protein sequence ID" value="PTB66170.1"/>
    <property type="molecule type" value="Genomic_DNA"/>
</dbReference>
<evidence type="ECO:0000256" key="1">
    <source>
        <dbReference type="SAM" id="MobiDB-lite"/>
    </source>
</evidence>
<accession>A0A2T4BA12</accession>
<feature type="non-terminal residue" evidence="2">
    <location>
        <position position="1"/>
    </location>
</feature>
<dbReference type="Proteomes" id="UP000241546">
    <property type="component" value="Unassembled WGS sequence"/>
</dbReference>
<feature type="region of interest" description="Disordered" evidence="1">
    <location>
        <begin position="85"/>
        <end position="111"/>
    </location>
</feature>
<evidence type="ECO:0000313" key="2">
    <source>
        <dbReference type="EMBL" id="PTB66170.1"/>
    </source>
</evidence>
<feature type="non-terminal residue" evidence="2">
    <location>
        <position position="111"/>
    </location>
</feature>
<evidence type="ECO:0008006" key="4">
    <source>
        <dbReference type="Google" id="ProtNLM"/>
    </source>
</evidence>
<dbReference type="GeneID" id="36597250"/>
<organism evidence="2 3">
    <name type="scientific">Trichoderma citrinoviride</name>
    <dbReference type="NCBI Taxonomy" id="58853"/>
    <lineage>
        <taxon>Eukaryota</taxon>
        <taxon>Fungi</taxon>
        <taxon>Dikarya</taxon>
        <taxon>Ascomycota</taxon>
        <taxon>Pezizomycotina</taxon>
        <taxon>Sordariomycetes</taxon>
        <taxon>Hypocreomycetidae</taxon>
        <taxon>Hypocreales</taxon>
        <taxon>Hypocreaceae</taxon>
        <taxon>Trichoderma</taxon>
    </lineage>
</organism>
<sequence length="111" mass="12840">HIDRDVEPYVCISEECQEPLRFFAHLDDWENHMQTMHTPNWAQKIHTTTWYCDIDTCNENTGGKKGFADKGAFIQHLSIAHPKKLTKPQISAKARRNRTTKARDSLTCPLC</sequence>
<dbReference type="PANTHER" id="PTHR35391:SF7">
    <property type="entry name" value="C2H2-TYPE DOMAIN-CONTAINING PROTEIN"/>
    <property type="match status" value="1"/>
</dbReference>
<dbReference type="RefSeq" id="XP_024749490.1">
    <property type="nucleotide sequence ID" value="XM_024889131.1"/>
</dbReference>
<name>A0A2T4BA12_9HYPO</name>
<gene>
    <name evidence="2" type="ORF">BBK36DRAFT_1099154</name>
</gene>
<reference evidence="3" key="1">
    <citation type="submission" date="2016-07" db="EMBL/GenBank/DDBJ databases">
        <title>Multiple horizontal gene transfer events from other fungi enriched the ability of initially mycotrophic Trichoderma (Ascomycota) to feed on dead plant biomass.</title>
        <authorList>
            <consortium name="DOE Joint Genome Institute"/>
            <person name="Atanasova L."/>
            <person name="Chenthamara K."/>
            <person name="Zhang J."/>
            <person name="Grujic M."/>
            <person name="Henrissat B."/>
            <person name="Kuo A."/>
            <person name="Aerts A."/>
            <person name="Salamov A."/>
            <person name="Lipzen A."/>
            <person name="Labutti K."/>
            <person name="Barry K."/>
            <person name="Miao Y."/>
            <person name="Rahimi M.J."/>
            <person name="Shen Q."/>
            <person name="Grigoriev I.V."/>
            <person name="Kubicek C.P."/>
            <person name="Druzhinina I.S."/>
        </authorList>
    </citation>
    <scope>NUCLEOTIDE SEQUENCE [LARGE SCALE GENOMIC DNA]</scope>
    <source>
        <strain evidence="3">TUCIM 6016</strain>
    </source>
</reference>
<dbReference type="AlphaFoldDB" id="A0A2T4BA12"/>
<dbReference type="PANTHER" id="PTHR35391">
    <property type="entry name" value="C2H2-TYPE DOMAIN-CONTAINING PROTEIN-RELATED"/>
    <property type="match status" value="1"/>
</dbReference>
<keyword evidence="3" id="KW-1185">Reference proteome</keyword>
<dbReference type="OrthoDB" id="4900387at2759"/>